<organism evidence="2 3">
    <name type="scientific">Paramecium octaurelia</name>
    <dbReference type="NCBI Taxonomy" id="43137"/>
    <lineage>
        <taxon>Eukaryota</taxon>
        <taxon>Sar</taxon>
        <taxon>Alveolata</taxon>
        <taxon>Ciliophora</taxon>
        <taxon>Intramacronucleata</taxon>
        <taxon>Oligohymenophorea</taxon>
        <taxon>Peniculida</taxon>
        <taxon>Parameciidae</taxon>
        <taxon>Paramecium</taxon>
    </lineage>
</organism>
<evidence type="ECO:0000256" key="1">
    <source>
        <dbReference type="SAM" id="Coils"/>
    </source>
</evidence>
<protein>
    <recommendedName>
        <fullName evidence="4">BZIP domain-containing protein</fullName>
    </recommendedName>
</protein>
<dbReference type="EMBL" id="CAJJDP010000037">
    <property type="protein sequence ID" value="CAD8159652.1"/>
    <property type="molecule type" value="Genomic_DNA"/>
</dbReference>
<evidence type="ECO:0000313" key="2">
    <source>
        <dbReference type="EMBL" id="CAD8159652.1"/>
    </source>
</evidence>
<dbReference type="Proteomes" id="UP000683925">
    <property type="component" value="Unassembled WGS sequence"/>
</dbReference>
<comment type="caution">
    <text evidence="2">The sequence shown here is derived from an EMBL/GenBank/DDBJ whole genome shotgun (WGS) entry which is preliminary data.</text>
</comment>
<reference evidence="2" key="1">
    <citation type="submission" date="2021-01" db="EMBL/GenBank/DDBJ databases">
        <authorList>
            <consortium name="Genoscope - CEA"/>
            <person name="William W."/>
        </authorList>
    </citation>
    <scope>NUCLEOTIDE SEQUENCE</scope>
</reference>
<evidence type="ECO:0008006" key="4">
    <source>
        <dbReference type="Google" id="ProtNLM"/>
    </source>
</evidence>
<sequence length="334" mass="39600">MNFIDSEEYDMPMECDDLLFQSNIFNNLPTPEHSKSTEDLEQKFKEERKQRILKKRIEKKQKMKNEAIQMMSKEELRKLRNRNSAQLSRDKKKVIFDNLVQENKNYSILLKKKDEQIESLQLENNHLRLRVRYLEENNQPFNGTQSVQGEEEIEQISRVNVITKSKMMNYGLLSLLAITCILSIINNDYQYNPKPIALSQLSNQRYDFLAPKYSQRNQTSLFSEESNFAIPSHTFQNQTLFYNCTGKDKECQNFLNIVKAENADNIYFVNDETDHVPASRDHNFEMGEDVYLMKIKQDDEDNFLIFRARCQITENNSLALERNTYEAYNNSHQY</sequence>
<keyword evidence="1" id="KW-0175">Coiled coil</keyword>
<gene>
    <name evidence="2" type="ORF">POCTA_138.1.T0370096</name>
</gene>
<evidence type="ECO:0000313" key="3">
    <source>
        <dbReference type="Proteomes" id="UP000683925"/>
    </source>
</evidence>
<proteinExistence type="predicted"/>
<dbReference type="OrthoDB" id="290142at2759"/>
<name>A0A8S1U6I1_PAROT</name>
<feature type="coiled-coil region" evidence="1">
    <location>
        <begin position="103"/>
        <end position="137"/>
    </location>
</feature>
<dbReference type="AlphaFoldDB" id="A0A8S1U6I1"/>
<accession>A0A8S1U6I1</accession>
<dbReference type="OMA" id="RNTYEAY"/>
<keyword evidence="3" id="KW-1185">Reference proteome</keyword>